<feature type="chain" id="PRO_5040965071" evidence="5">
    <location>
        <begin position="22"/>
        <end position="446"/>
    </location>
</feature>
<evidence type="ECO:0000256" key="3">
    <source>
        <dbReference type="ARBA" id="ARBA00022801"/>
    </source>
</evidence>
<keyword evidence="3" id="KW-0378">Hydrolase</keyword>
<sequence>MRHSLPLLFLFLILISVPSFSQMSQQARDSIAKLSREDHQLMMDMLGIKSLRPGPSGNPEAPNAANADESKATAYTSLPDPLVFDNGSKVNTPEQWESRRLEIKEAFDREIYGRIPENVPAVTWKVKSEKDSLIGNTPVKVRELLGIVDNSSYPSIEVTLEMTITTPANGNGKVPLVLEFGWNFPANFRRPPQDGKPWQEQILDNGWGYAILIPTSYQADHGAGLRGGIIGLVNKGEPRKADDWGALRAWAWGASRAIDYFETDKKVDEKRVVIEGLSRYGKAAIVAMAYDERFAIGFIGSSGAGGAKILRRVFGEQVENLASSAEYHWFAPNFIKYAGPLSPNDLPVDAHQLIALCAPRPVFISVGSPEVEGQWIDAKGMFLAGVYAGPVYRLLGKNDLGTNVFPPQETGLLKGEIAFRQHSGGHTVVPNWPTFIQYGNRYFWGK</sequence>
<feature type="region of interest" description="Disordered" evidence="4">
    <location>
        <begin position="49"/>
        <end position="69"/>
    </location>
</feature>
<dbReference type="InterPro" id="IPR054579">
    <property type="entry name" value="GCE-like_dom"/>
</dbReference>
<dbReference type="RefSeq" id="WP_258422154.1">
    <property type="nucleotide sequence ID" value="NZ_JANSUY010000002.1"/>
</dbReference>
<evidence type="ECO:0000313" key="8">
    <source>
        <dbReference type="Proteomes" id="UP001142175"/>
    </source>
</evidence>
<reference evidence="7" key="1">
    <citation type="submission" date="2022-08" db="EMBL/GenBank/DDBJ databases">
        <authorList>
            <person name="Zhang D."/>
        </authorList>
    </citation>
    <scope>NUCLEOTIDE SEQUENCE</scope>
    <source>
        <strain evidence="7">XJ19-11</strain>
    </source>
</reference>
<dbReference type="SUPFAM" id="SSF53474">
    <property type="entry name" value="alpha/beta-Hydrolases"/>
    <property type="match status" value="1"/>
</dbReference>
<keyword evidence="2 5" id="KW-0732">Signal</keyword>
<organism evidence="7 8">
    <name type="scientific">Aquiflexum gelatinilyticum</name>
    <dbReference type="NCBI Taxonomy" id="2961943"/>
    <lineage>
        <taxon>Bacteria</taxon>
        <taxon>Pseudomonadati</taxon>
        <taxon>Bacteroidota</taxon>
        <taxon>Cytophagia</taxon>
        <taxon>Cytophagales</taxon>
        <taxon>Cyclobacteriaceae</taxon>
        <taxon>Aquiflexum</taxon>
    </lineage>
</organism>
<evidence type="ECO:0000259" key="6">
    <source>
        <dbReference type="Pfam" id="PF22244"/>
    </source>
</evidence>
<dbReference type="AlphaFoldDB" id="A0A9X2SZV8"/>
<dbReference type="GO" id="GO:0052689">
    <property type="term" value="F:carboxylic ester hydrolase activity"/>
    <property type="evidence" value="ECO:0007669"/>
    <property type="project" value="UniProtKB-KW"/>
</dbReference>
<feature type="domain" description="4-O-methyl-glucuronoyl methylesterase-like" evidence="6">
    <location>
        <begin position="242"/>
        <end position="396"/>
    </location>
</feature>
<dbReference type="Pfam" id="PF22244">
    <property type="entry name" value="GCE_fung"/>
    <property type="match status" value="1"/>
</dbReference>
<gene>
    <name evidence="7" type="ORF">NU887_04440</name>
</gene>
<dbReference type="EMBL" id="JANSUY010000002">
    <property type="protein sequence ID" value="MCR9014271.1"/>
    <property type="molecule type" value="Genomic_DNA"/>
</dbReference>
<evidence type="ECO:0000256" key="5">
    <source>
        <dbReference type="SAM" id="SignalP"/>
    </source>
</evidence>
<evidence type="ECO:0000256" key="1">
    <source>
        <dbReference type="ARBA" id="ARBA00022487"/>
    </source>
</evidence>
<name>A0A9X2SZV8_9BACT</name>
<keyword evidence="8" id="KW-1185">Reference proteome</keyword>
<keyword evidence="1" id="KW-0719">Serine esterase</keyword>
<dbReference type="Proteomes" id="UP001142175">
    <property type="component" value="Unassembled WGS sequence"/>
</dbReference>
<evidence type="ECO:0000313" key="7">
    <source>
        <dbReference type="EMBL" id="MCR9014271.1"/>
    </source>
</evidence>
<proteinExistence type="predicted"/>
<protein>
    <submittedName>
        <fullName evidence="7">Acetylxylan esterase</fullName>
    </submittedName>
</protein>
<evidence type="ECO:0000256" key="4">
    <source>
        <dbReference type="SAM" id="MobiDB-lite"/>
    </source>
</evidence>
<dbReference type="Gene3D" id="3.40.50.1820">
    <property type="entry name" value="alpha/beta hydrolase"/>
    <property type="match status" value="1"/>
</dbReference>
<accession>A0A9X2SZV8</accession>
<dbReference type="InterPro" id="IPR029058">
    <property type="entry name" value="AB_hydrolase_fold"/>
</dbReference>
<feature type="compositionally biased region" description="Low complexity" evidence="4">
    <location>
        <begin position="53"/>
        <end position="67"/>
    </location>
</feature>
<feature type="signal peptide" evidence="5">
    <location>
        <begin position="1"/>
        <end position="21"/>
    </location>
</feature>
<comment type="caution">
    <text evidence="7">The sequence shown here is derived from an EMBL/GenBank/DDBJ whole genome shotgun (WGS) entry which is preliminary data.</text>
</comment>
<evidence type="ECO:0000256" key="2">
    <source>
        <dbReference type="ARBA" id="ARBA00022729"/>
    </source>
</evidence>